<dbReference type="Proteomes" id="UP000619293">
    <property type="component" value="Unassembled WGS sequence"/>
</dbReference>
<evidence type="ECO:0000313" key="2">
    <source>
        <dbReference type="EMBL" id="GIF92761.1"/>
    </source>
</evidence>
<sequence length="171" mass="18676">MRFELDPELTDDVREQIIGMWTDVSNAGGSVGFVGQVTRDDVEPVARVAFDGIAAGIDRLLVGYDEGGTVAAMLILVSKRFALAAHWRTVGRVMVHPRRQGRGEGAALMREGARVGREMGLEGLHITVRGGMGLERFYTPLGYREIGRLPGALRVAPGDDRDEVVMWLDLS</sequence>
<dbReference type="PROSITE" id="PS51186">
    <property type="entry name" value="GNAT"/>
    <property type="match status" value="1"/>
</dbReference>
<dbReference type="InterPro" id="IPR016181">
    <property type="entry name" value="Acyl_CoA_acyltransferase"/>
</dbReference>
<dbReference type="Pfam" id="PF00583">
    <property type="entry name" value="Acetyltransf_1"/>
    <property type="match status" value="1"/>
</dbReference>
<accession>A0A8J3K432</accession>
<dbReference type="RefSeq" id="WP_191840543.1">
    <property type="nucleotide sequence ID" value="NZ_BAAALB010000026.1"/>
</dbReference>
<dbReference type="InterPro" id="IPR000182">
    <property type="entry name" value="GNAT_dom"/>
</dbReference>
<keyword evidence="3" id="KW-1185">Reference proteome</keyword>
<protein>
    <submittedName>
        <fullName evidence="2">N-acetyltransferase</fullName>
    </submittedName>
</protein>
<proteinExistence type="predicted"/>
<comment type="caution">
    <text evidence="2">The sequence shown here is derived from an EMBL/GenBank/DDBJ whole genome shotgun (WGS) entry which is preliminary data.</text>
</comment>
<organism evidence="2 3">
    <name type="scientific">Catellatospora chokoriensis</name>
    <dbReference type="NCBI Taxonomy" id="310353"/>
    <lineage>
        <taxon>Bacteria</taxon>
        <taxon>Bacillati</taxon>
        <taxon>Actinomycetota</taxon>
        <taxon>Actinomycetes</taxon>
        <taxon>Micromonosporales</taxon>
        <taxon>Micromonosporaceae</taxon>
        <taxon>Catellatospora</taxon>
    </lineage>
</organism>
<dbReference type="Gene3D" id="3.40.630.30">
    <property type="match status" value="1"/>
</dbReference>
<reference evidence="2 3" key="1">
    <citation type="submission" date="2021-01" db="EMBL/GenBank/DDBJ databases">
        <title>Whole genome shotgun sequence of Catellatospora chokoriensis NBRC 107358.</title>
        <authorList>
            <person name="Komaki H."/>
            <person name="Tamura T."/>
        </authorList>
    </citation>
    <scope>NUCLEOTIDE SEQUENCE [LARGE SCALE GENOMIC DNA]</scope>
    <source>
        <strain evidence="2 3">NBRC 107358</strain>
    </source>
</reference>
<dbReference type="AlphaFoldDB" id="A0A8J3K432"/>
<dbReference type="EMBL" id="BONG01000050">
    <property type="protein sequence ID" value="GIF92761.1"/>
    <property type="molecule type" value="Genomic_DNA"/>
</dbReference>
<feature type="domain" description="N-acetyltransferase" evidence="1">
    <location>
        <begin position="1"/>
        <end position="171"/>
    </location>
</feature>
<evidence type="ECO:0000259" key="1">
    <source>
        <dbReference type="PROSITE" id="PS51186"/>
    </source>
</evidence>
<dbReference type="SUPFAM" id="SSF55729">
    <property type="entry name" value="Acyl-CoA N-acyltransferases (Nat)"/>
    <property type="match status" value="1"/>
</dbReference>
<evidence type="ECO:0000313" key="3">
    <source>
        <dbReference type="Proteomes" id="UP000619293"/>
    </source>
</evidence>
<gene>
    <name evidence="2" type="ORF">Cch02nite_62050</name>
</gene>
<dbReference type="CDD" id="cd04301">
    <property type="entry name" value="NAT_SF"/>
    <property type="match status" value="1"/>
</dbReference>
<dbReference type="GO" id="GO:0016747">
    <property type="term" value="F:acyltransferase activity, transferring groups other than amino-acyl groups"/>
    <property type="evidence" value="ECO:0007669"/>
    <property type="project" value="InterPro"/>
</dbReference>
<name>A0A8J3K432_9ACTN</name>